<evidence type="ECO:0008006" key="3">
    <source>
        <dbReference type="Google" id="ProtNLM"/>
    </source>
</evidence>
<dbReference type="EMBL" id="BMJE01000004">
    <property type="protein sequence ID" value="GGB77258.1"/>
    <property type="molecule type" value="Genomic_DNA"/>
</dbReference>
<comment type="caution">
    <text evidence="1">The sequence shown here is derived from an EMBL/GenBank/DDBJ whole genome shotgun (WGS) entry which is preliminary data.</text>
</comment>
<dbReference type="Proteomes" id="UP000615760">
    <property type="component" value="Unassembled WGS sequence"/>
</dbReference>
<accession>A0ABQ1JUB3</accession>
<gene>
    <name evidence="1" type="ORF">GCM10007424_16620</name>
</gene>
<dbReference type="PROSITE" id="PS51257">
    <property type="entry name" value="PROKAR_LIPOPROTEIN"/>
    <property type="match status" value="1"/>
</dbReference>
<reference evidence="2" key="1">
    <citation type="journal article" date="2019" name="Int. J. Syst. Evol. Microbiol.">
        <title>The Global Catalogue of Microorganisms (GCM) 10K type strain sequencing project: providing services to taxonomists for standard genome sequencing and annotation.</title>
        <authorList>
            <consortium name="The Broad Institute Genomics Platform"/>
            <consortium name="The Broad Institute Genome Sequencing Center for Infectious Disease"/>
            <person name="Wu L."/>
            <person name="Ma J."/>
        </authorList>
    </citation>
    <scope>NUCLEOTIDE SEQUENCE [LARGE SCALE GENOMIC DNA]</scope>
    <source>
        <strain evidence="2">CGMCC 1.15461</strain>
    </source>
</reference>
<keyword evidence="2" id="KW-1185">Reference proteome</keyword>
<evidence type="ECO:0000313" key="1">
    <source>
        <dbReference type="EMBL" id="GGB77258.1"/>
    </source>
</evidence>
<evidence type="ECO:0000313" key="2">
    <source>
        <dbReference type="Proteomes" id="UP000615760"/>
    </source>
</evidence>
<organism evidence="1 2">
    <name type="scientific">Flavobacterium suaedae</name>
    <dbReference type="NCBI Taxonomy" id="1767027"/>
    <lineage>
        <taxon>Bacteria</taxon>
        <taxon>Pseudomonadati</taxon>
        <taxon>Bacteroidota</taxon>
        <taxon>Flavobacteriia</taxon>
        <taxon>Flavobacteriales</taxon>
        <taxon>Flavobacteriaceae</taxon>
        <taxon>Flavobacterium</taxon>
    </lineage>
</organism>
<proteinExistence type="predicted"/>
<protein>
    <recommendedName>
        <fullName evidence="3">Lipoprotein</fullName>
    </recommendedName>
</protein>
<name>A0ABQ1JUB3_9FLAO</name>
<sequence length="168" mass="19395">MFHVERIKNIFFTVVFLLFGAVSCITPRHTVEINDYILLPNGMEILGKEQGLTAFMFENDPTKIPFQQFVGDKYNIGNYVDVSYWVTVDGHRFKVFVYAPSDIEKYFDTSEFMVTNVETEANIVGSTTKFLALSMVSSANEDCLRQNSLYYNIAITYLQQLKDEYLRS</sequence>